<organism evidence="9">
    <name type="scientific">Geoglobus ahangari</name>
    <dbReference type="NCBI Taxonomy" id="113653"/>
    <lineage>
        <taxon>Archaea</taxon>
        <taxon>Methanobacteriati</taxon>
        <taxon>Methanobacteriota</taxon>
        <taxon>Archaeoglobi</taxon>
        <taxon>Archaeoglobales</taxon>
        <taxon>Archaeoglobaceae</taxon>
        <taxon>Geoglobus</taxon>
    </lineage>
</organism>
<dbReference type="PIRSF" id="PIRSF001430">
    <property type="entry name" value="tRNA_psdUrid_synth"/>
    <property type="match status" value="1"/>
</dbReference>
<feature type="active site" description="Nucleophile" evidence="4 5">
    <location>
        <position position="54"/>
    </location>
</feature>
<dbReference type="Gene3D" id="3.30.70.660">
    <property type="entry name" value="Pseudouridine synthase I, catalytic domain, C-terminal subdomain"/>
    <property type="match status" value="1"/>
</dbReference>
<dbReference type="EMBL" id="DTPI01000031">
    <property type="protein sequence ID" value="HGE66628.1"/>
    <property type="molecule type" value="Genomic_DNA"/>
</dbReference>
<dbReference type="HAMAP" id="MF_00171">
    <property type="entry name" value="TruA"/>
    <property type="match status" value="1"/>
</dbReference>
<dbReference type="InterPro" id="IPR020103">
    <property type="entry name" value="PsdUridine_synth_cat_dom_sf"/>
</dbReference>
<evidence type="ECO:0000256" key="3">
    <source>
        <dbReference type="ARBA" id="ARBA00023235"/>
    </source>
</evidence>
<evidence type="ECO:0000256" key="5">
    <source>
        <dbReference type="PIRSR" id="PIRSR001430-1"/>
    </source>
</evidence>
<dbReference type="PANTHER" id="PTHR11142:SF0">
    <property type="entry name" value="TRNA PSEUDOURIDINE SYNTHASE-LIKE 1"/>
    <property type="match status" value="1"/>
</dbReference>
<evidence type="ECO:0000313" key="10">
    <source>
        <dbReference type="EMBL" id="HGU58658.1"/>
    </source>
</evidence>
<sequence length="260" mass="30227">MLRVAFKHAYFGWNFHGNQYQPALRTVDGEIFSALRKIGIDPKKSQYKIAGRTDAGVSALGNVFSLNLKEFDEWFLIVLNKNLPEDITVWGYKVVDEDFNPRKRAKSRIYVYVMPDLGYDIEKMRRAAKKLVGEHDFSSFAKSCEPCFRKIHRSEISKKNGLIFYEVEGNAFAWNMVRKIVTALKIVGKTGDESLIDRLLEGEKIPLTPAPPFGLILKDVRYDFEFEVEKKSYNLLKRKLEENFIKFSQLYGILYFLRNL</sequence>
<keyword evidence="3 4" id="KW-0413">Isomerase</keyword>
<dbReference type="InterPro" id="IPR001406">
    <property type="entry name" value="PsdUridine_synth_TruA"/>
</dbReference>
<dbReference type="Pfam" id="PF01416">
    <property type="entry name" value="PseudoU_synth_1"/>
    <property type="match status" value="1"/>
</dbReference>
<dbReference type="GO" id="GO:0160147">
    <property type="term" value="F:tRNA pseudouridine(38-40) synthase activity"/>
    <property type="evidence" value="ECO:0007669"/>
    <property type="project" value="UniProtKB-EC"/>
</dbReference>
<evidence type="ECO:0000256" key="6">
    <source>
        <dbReference type="PIRSR" id="PIRSR001430-2"/>
    </source>
</evidence>
<feature type="binding site" evidence="4 6">
    <location>
        <position position="110"/>
    </location>
    <ligand>
        <name>substrate</name>
    </ligand>
</feature>
<dbReference type="InterPro" id="IPR020097">
    <property type="entry name" value="PsdUridine_synth_TruA_a/b_dom"/>
</dbReference>
<reference evidence="9" key="1">
    <citation type="journal article" date="2020" name="mSystems">
        <title>Genome- and Community-Level Interaction Insights into Carbon Utilization and Element Cycling Functions of Hydrothermarchaeota in Hydrothermal Sediment.</title>
        <authorList>
            <person name="Zhou Z."/>
            <person name="Liu Y."/>
            <person name="Xu W."/>
            <person name="Pan J."/>
            <person name="Luo Z.H."/>
            <person name="Li M."/>
        </authorList>
    </citation>
    <scope>NUCLEOTIDE SEQUENCE [LARGE SCALE GENOMIC DNA]</scope>
    <source>
        <strain evidence="10">SpSt-62</strain>
        <strain evidence="9">SpSt-97</strain>
    </source>
</reference>
<dbReference type="NCBIfam" id="TIGR00071">
    <property type="entry name" value="hisT_truA"/>
    <property type="match status" value="1"/>
</dbReference>
<dbReference type="InterPro" id="IPR020095">
    <property type="entry name" value="PsdUridine_synth_TruA_C"/>
</dbReference>
<dbReference type="EMBL" id="DTAK01000001">
    <property type="protein sequence ID" value="HGU58658.1"/>
    <property type="molecule type" value="Genomic_DNA"/>
</dbReference>
<name>A0A7C3UHV1_9EURY</name>
<dbReference type="GO" id="GO:0031119">
    <property type="term" value="P:tRNA pseudouridine synthesis"/>
    <property type="evidence" value="ECO:0007669"/>
    <property type="project" value="UniProtKB-UniRule"/>
</dbReference>
<feature type="domain" description="Pseudouridine synthase I TruA alpha/beta" evidence="8">
    <location>
        <begin position="127"/>
        <end position="223"/>
    </location>
</feature>
<evidence type="ECO:0000256" key="7">
    <source>
        <dbReference type="RuleBase" id="RU003792"/>
    </source>
</evidence>
<proteinExistence type="inferred from homology"/>
<dbReference type="GO" id="GO:0003723">
    <property type="term" value="F:RNA binding"/>
    <property type="evidence" value="ECO:0007669"/>
    <property type="project" value="InterPro"/>
</dbReference>
<evidence type="ECO:0000256" key="2">
    <source>
        <dbReference type="ARBA" id="ARBA00022694"/>
    </source>
</evidence>
<comment type="similarity">
    <text evidence="1 4 7">Belongs to the tRNA pseudouridine synthase TruA family.</text>
</comment>
<comment type="caution">
    <text evidence="9">The sequence shown here is derived from an EMBL/GenBank/DDBJ whole genome shotgun (WGS) entry which is preliminary data.</text>
</comment>
<comment type="function">
    <text evidence="4">Formation of pseudouridine at positions 38, 39 and 40 in the anticodon stem and loop of transfer RNAs.</text>
</comment>
<comment type="catalytic activity">
    <reaction evidence="4 7">
        <text>uridine(38/39/40) in tRNA = pseudouridine(38/39/40) in tRNA</text>
        <dbReference type="Rhea" id="RHEA:22376"/>
        <dbReference type="Rhea" id="RHEA-COMP:10085"/>
        <dbReference type="Rhea" id="RHEA-COMP:10087"/>
        <dbReference type="ChEBI" id="CHEBI:65314"/>
        <dbReference type="ChEBI" id="CHEBI:65315"/>
        <dbReference type="EC" id="5.4.99.12"/>
    </reaction>
</comment>
<gene>
    <name evidence="4 9" type="primary">truA</name>
    <name evidence="10" type="ORF">ENT89_00220</name>
    <name evidence="9" type="ORF">ENX77_05895</name>
</gene>
<dbReference type="EC" id="5.4.99.12" evidence="4"/>
<dbReference type="AlphaFoldDB" id="A0A7C3UHV1"/>
<accession>A0A7C3UHV1</accession>
<evidence type="ECO:0000313" key="9">
    <source>
        <dbReference type="EMBL" id="HGE66628.1"/>
    </source>
</evidence>
<evidence type="ECO:0000256" key="1">
    <source>
        <dbReference type="ARBA" id="ARBA00009375"/>
    </source>
</evidence>
<dbReference type="PANTHER" id="PTHR11142">
    <property type="entry name" value="PSEUDOURIDYLATE SYNTHASE"/>
    <property type="match status" value="1"/>
</dbReference>
<protein>
    <recommendedName>
        <fullName evidence="4">tRNA pseudouridine synthase A</fullName>
        <ecNumber evidence="4">5.4.99.12</ecNumber>
    </recommendedName>
    <alternativeName>
        <fullName evidence="4">tRNA pseudouridine(38-40) synthase</fullName>
    </alternativeName>
    <alternativeName>
        <fullName evidence="4">tRNA pseudouridylate synthase I</fullName>
    </alternativeName>
    <alternativeName>
        <fullName evidence="4">tRNA-uridine isomerase I</fullName>
    </alternativeName>
</protein>
<comment type="caution">
    <text evidence="4">Lacks conserved residue(s) required for the propagation of feature annotation.</text>
</comment>
<evidence type="ECO:0000259" key="8">
    <source>
        <dbReference type="Pfam" id="PF01416"/>
    </source>
</evidence>
<dbReference type="SUPFAM" id="SSF55120">
    <property type="entry name" value="Pseudouridine synthase"/>
    <property type="match status" value="1"/>
</dbReference>
<evidence type="ECO:0000256" key="4">
    <source>
        <dbReference type="HAMAP-Rule" id="MF_00171"/>
    </source>
</evidence>
<keyword evidence="2 4" id="KW-0819">tRNA processing</keyword>